<dbReference type="Proteomes" id="UP000056502">
    <property type="component" value="Chromosome I"/>
</dbReference>
<sequence length="127" mass="14321">MEMKVRSIEFSHGPVSVYAHSFESEIVTMHVKEFLNTFQEFRDVTHELSPGIGRVTICSTNSSVIPFEFSGTSIGTLFLHFSNGRYSIDQDVVISSLQNPEKKIAITRIIKAIQNLIQLNQPEYISA</sequence>
<organism evidence="1">
    <name type="scientific">Leptospira interrogans serovar Hardjo str. Norma</name>
    <dbReference type="NCBI Taxonomy" id="1279460"/>
    <lineage>
        <taxon>Bacteria</taxon>
        <taxon>Pseudomonadati</taxon>
        <taxon>Spirochaetota</taxon>
        <taxon>Spirochaetia</taxon>
        <taxon>Leptospirales</taxon>
        <taxon>Leptospiraceae</taxon>
        <taxon>Leptospira</taxon>
    </lineage>
</organism>
<evidence type="ECO:0000313" key="1">
    <source>
        <dbReference type="EMBL" id="ALE39558.1"/>
    </source>
</evidence>
<reference evidence="1 2" key="1">
    <citation type="journal article" date="2015" name="Genome Announc.">
        <title>Whole-Genome Sequence of Leptospira interrogans Serovar Hardjo Subtype Hardjoprajitno Strain Norma, Isolated from Cattle in a Leptospirosis Outbreak in Brazil.</title>
        <authorList>
            <person name="Cosate M.R."/>
            <person name="Soares S.C."/>
            <person name="Mendes T.A."/>
            <person name="Raittz R.T."/>
            <person name="Moreira E.C."/>
            <person name="Leite R."/>
            <person name="Fernandes G.R."/>
            <person name="Haddad J.P."/>
            <person name="Ortega J.M."/>
        </authorList>
    </citation>
    <scope>NUCLEOTIDE SEQUENCE [LARGE SCALE GENOMIC DNA]</scope>
    <source>
        <strain evidence="1 2">Norma</strain>
    </source>
</reference>
<accession>A0A0M4MUB0</accession>
<dbReference type="AlphaFoldDB" id="A0A0M4MUB0"/>
<dbReference type="PATRIC" id="fig|1279460.3.peg.2396"/>
<dbReference type="EMBL" id="CP012603">
    <property type="protein sequence ID" value="ALE39558.1"/>
    <property type="molecule type" value="Genomic_DNA"/>
</dbReference>
<gene>
    <name evidence="1" type="ORF">G436_2382</name>
</gene>
<proteinExistence type="predicted"/>
<protein>
    <submittedName>
        <fullName evidence="1">Uncharacterized protein</fullName>
    </submittedName>
</protein>
<evidence type="ECO:0000313" key="2">
    <source>
        <dbReference type="Proteomes" id="UP000056502"/>
    </source>
</evidence>
<name>A0A0M4MUB0_LEPIR</name>